<dbReference type="Pfam" id="PF08865">
    <property type="entry name" value="DUF1830"/>
    <property type="match status" value="1"/>
</dbReference>
<accession>B8HK15</accession>
<name>B8HK15_CYAP4</name>
<dbReference type="InterPro" id="IPR014964">
    <property type="entry name" value="DUF1830"/>
</dbReference>
<dbReference type="STRING" id="395961.Cyan7425_4455"/>
<dbReference type="EMBL" id="CP001344">
    <property type="protein sequence ID" value="ACL46765.1"/>
    <property type="molecule type" value="Genomic_DNA"/>
</dbReference>
<gene>
    <name evidence="1" type="ordered locus">Cyan7425_4455</name>
</gene>
<sequence>MFGTMAQVSDPLPPDHGSPILCEYENETDKIQVARITNIPNWYFERVVFPGQRLTFEAPPEAILEIQVGMMASAILAKTISCESLKADQFRTSLEAEAGIAWPDALKITLDLPDDFPPKKLEELVKETVLRADMTDRSLGGKGLVLDVVNVEIKLEIPQPTLR</sequence>
<dbReference type="KEGG" id="cyn:Cyan7425_4455"/>
<dbReference type="AlphaFoldDB" id="B8HK15"/>
<protein>
    <submittedName>
        <fullName evidence="1">Uncharacterized protein</fullName>
    </submittedName>
</protein>
<evidence type="ECO:0000313" key="1">
    <source>
        <dbReference type="EMBL" id="ACL46765.1"/>
    </source>
</evidence>
<proteinExistence type="predicted"/>
<dbReference type="HOGENOM" id="CLU_1624389_0_0_3"/>
<dbReference type="eggNOG" id="ENOG5032RJI">
    <property type="taxonomic scope" value="Bacteria"/>
</dbReference>
<reference evidence="1" key="1">
    <citation type="submission" date="2009-01" db="EMBL/GenBank/DDBJ databases">
        <title>Complete sequence of chromosome Cyanothece sp. PCC 7425.</title>
        <authorList>
            <consortium name="US DOE Joint Genome Institute"/>
            <person name="Lucas S."/>
            <person name="Copeland A."/>
            <person name="Lapidus A."/>
            <person name="Glavina del Rio T."/>
            <person name="Dalin E."/>
            <person name="Tice H."/>
            <person name="Bruce D."/>
            <person name="Goodwin L."/>
            <person name="Pitluck S."/>
            <person name="Sims D."/>
            <person name="Meineke L."/>
            <person name="Brettin T."/>
            <person name="Detter J.C."/>
            <person name="Han C."/>
            <person name="Larimer F."/>
            <person name="Land M."/>
            <person name="Hauser L."/>
            <person name="Kyrpides N."/>
            <person name="Ovchinnikova G."/>
            <person name="Liberton M."/>
            <person name="Stoeckel J."/>
            <person name="Banerjee A."/>
            <person name="Singh A."/>
            <person name="Page L."/>
            <person name="Sato H."/>
            <person name="Zhao L."/>
            <person name="Sherman L."/>
            <person name="Pakrasi H."/>
            <person name="Richardson P."/>
        </authorList>
    </citation>
    <scope>NUCLEOTIDE SEQUENCE</scope>
    <source>
        <strain evidence="1">PCC 7425</strain>
    </source>
</reference>
<organism evidence="1">
    <name type="scientific">Cyanothece sp. (strain PCC 7425 / ATCC 29141)</name>
    <dbReference type="NCBI Taxonomy" id="395961"/>
    <lineage>
        <taxon>Bacteria</taxon>
        <taxon>Bacillati</taxon>
        <taxon>Cyanobacteriota</taxon>
        <taxon>Cyanophyceae</taxon>
        <taxon>Gomontiellales</taxon>
        <taxon>Cyanothecaceae</taxon>
        <taxon>Cyanothece</taxon>
    </lineage>
</organism>